<accession>A0A8S3UE48</accession>
<organism evidence="1 2">
    <name type="scientific">Mytilus edulis</name>
    <name type="common">Blue mussel</name>
    <dbReference type="NCBI Taxonomy" id="6550"/>
    <lineage>
        <taxon>Eukaryota</taxon>
        <taxon>Metazoa</taxon>
        <taxon>Spiralia</taxon>
        <taxon>Lophotrochozoa</taxon>
        <taxon>Mollusca</taxon>
        <taxon>Bivalvia</taxon>
        <taxon>Autobranchia</taxon>
        <taxon>Pteriomorphia</taxon>
        <taxon>Mytilida</taxon>
        <taxon>Mytiloidea</taxon>
        <taxon>Mytilidae</taxon>
        <taxon>Mytilinae</taxon>
        <taxon>Mytilus</taxon>
    </lineage>
</organism>
<gene>
    <name evidence="1" type="ORF">MEDL_51623</name>
</gene>
<dbReference type="Proteomes" id="UP000683360">
    <property type="component" value="Unassembled WGS sequence"/>
</dbReference>
<comment type="caution">
    <text evidence="1">The sequence shown here is derived from an EMBL/GenBank/DDBJ whole genome shotgun (WGS) entry which is preliminary data.</text>
</comment>
<dbReference type="AlphaFoldDB" id="A0A8S3UE48"/>
<evidence type="ECO:0000313" key="1">
    <source>
        <dbReference type="EMBL" id="CAG2239210.1"/>
    </source>
</evidence>
<proteinExistence type="predicted"/>
<dbReference type="EMBL" id="CAJPWZ010002508">
    <property type="protein sequence ID" value="CAG2239210.1"/>
    <property type="molecule type" value="Genomic_DNA"/>
</dbReference>
<evidence type="ECO:0000313" key="2">
    <source>
        <dbReference type="Proteomes" id="UP000683360"/>
    </source>
</evidence>
<protein>
    <submittedName>
        <fullName evidence="1">Uncharacterized protein</fullName>
    </submittedName>
</protein>
<name>A0A8S3UE48_MYTED</name>
<sequence length="261" mass="30426">MTIVNSYWIYERYYSLKKFQITQSGINPFNIKMSFEEFIKGASDVCYRPFNEFYASRKAHAEEDVEEDGPAEKSYSRIQTFSGKVRNETFKSKSTSYFDEFLNSLPKEFADLCQVLRNVKRGIQESQTFDFNQLYRHSRNIYEFFIIEFGSEYRVKATRTFYKVLDDSTKISPVYTNISSGSQGEGLNVPGGDYDLMTILEQIKVKHDSSTIEEDSPILLFNNQNSYPGFAHLKIGQNRFSKELFASWGENTFYGPSYFKQ</sequence>
<keyword evidence="2" id="KW-1185">Reference proteome</keyword>
<reference evidence="1" key="1">
    <citation type="submission" date="2021-03" db="EMBL/GenBank/DDBJ databases">
        <authorList>
            <person name="Bekaert M."/>
        </authorList>
    </citation>
    <scope>NUCLEOTIDE SEQUENCE</scope>
</reference>